<dbReference type="AlphaFoldDB" id="A0AAD6TTV3"/>
<name>A0AAD6TTV3_9AGAR</name>
<organism evidence="2 3">
    <name type="scientific">Mycena belliarum</name>
    <dbReference type="NCBI Taxonomy" id="1033014"/>
    <lineage>
        <taxon>Eukaryota</taxon>
        <taxon>Fungi</taxon>
        <taxon>Dikarya</taxon>
        <taxon>Basidiomycota</taxon>
        <taxon>Agaricomycotina</taxon>
        <taxon>Agaricomycetes</taxon>
        <taxon>Agaricomycetidae</taxon>
        <taxon>Agaricales</taxon>
        <taxon>Marasmiineae</taxon>
        <taxon>Mycenaceae</taxon>
        <taxon>Mycena</taxon>
    </lineage>
</organism>
<evidence type="ECO:0000313" key="3">
    <source>
        <dbReference type="Proteomes" id="UP001222325"/>
    </source>
</evidence>
<feature type="region of interest" description="Disordered" evidence="1">
    <location>
        <begin position="349"/>
        <end position="427"/>
    </location>
</feature>
<dbReference type="Proteomes" id="UP001222325">
    <property type="component" value="Unassembled WGS sequence"/>
</dbReference>
<dbReference type="EMBL" id="JARJCN010000090">
    <property type="protein sequence ID" value="KAJ7075723.1"/>
    <property type="molecule type" value="Genomic_DNA"/>
</dbReference>
<feature type="region of interest" description="Disordered" evidence="1">
    <location>
        <begin position="441"/>
        <end position="473"/>
    </location>
</feature>
<accession>A0AAD6TTV3</accession>
<feature type="compositionally biased region" description="Polar residues" evidence="1">
    <location>
        <begin position="455"/>
        <end position="465"/>
    </location>
</feature>
<feature type="compositionally biased region" description="Polar residues" evidence="1">
    <location>
        <begin position="352"/>
        <end position="368"/>
    </location>
</feature>
<reference evidence="2" key="1">
    <citation type="submission" date="2023-03" db="EMBL/GenBank/DDBJ databases">
        <title>Massive genome expansion in bonnet fungi (Mycena s.s.) driven by repeated elements and novel gene families across ecological guilds.</title>
        <authorList>
            <consortium name="Lawrence Berkeley National Laboratory"/>
            <person name="Harder C.B."/>
            <person name="Miyauchi S."/>
            <person name="Viragh M."/>
            <person name="Kuo A."/>
            <person name="Thoen E."/>
            <person name="Andreopoulos B."/>
            <person name="Lu D."/>
            <person name="Skrede I."/>
            <person name="Drula E."/>
            <person name="Henrissat B."/>
            <person name="Morin E."/>
            <person name="Kohler A."/>
            <person name="Barry K."/>
            <person name="LaButti K."/>
            <person name="Morin E."/>
            <person name="Salamov A."/>
            <person name="Lipzen A."/>
            <person name="Mereny Z."/>
            <person name="Hegedus B."/>
            <person name="Baldrian P."/>
            <person name="Stursova M."/>
            <person name="Weitz H."/>
            <person name="Taylor A."/>
            <person name="Grigoriev I.V."/>
            <person name="Nagy L.G."/>
            <person name="Martin F."/>
            <person name="Kauserud H."/>
        </authorList>
    </citation>
    <scope>NUCLEOTIDE SEQUENCE</scope>
    <source>
        <strain evidence="2">CBHHK173m</strain>
    </source>
</reference>
<evidence type="ECO:0000256" key="1">
    <source>
        <dbReference type="SAM" id="MobiDB-lite"/>
    </source>
</evidence>
<feature type="region of interest" description="Disordered" evidence="1">
    <location>
        <begin position="213"/>
        <end position="237"/>
    </location>
</feature>
<protein>
    <submittedName>
        <fullName evidence="2">Uncharacterized protein</fullName>
    </submittedName>
</protein>
<gene>
    <name evidence="2" type="ORF">B0H15DRAFT_806011</name>
</gene>
<evidence type="ECO:0000313" key="2">
    <source>
        <dbReference type="EMBL" id="KAJ7075723.1"/>
    </source>
</evidence>
<feature type="compositionally biased region" description="Basic and acidic residues" evidence="1">
    <location>
        <begin position="387"/>
        <end position="400"/>
    </location>
</feature>
<comment type="caution">
    <text evidence="2">The sequence shown here is derived from an EMBL/GenBank/DDBJ whole genome shotgun (WGS) entry which is preliminary data.</text>
</comment>
<proteinExistence type="predicted"/>
<keyword evidence="3" id="KW-1185">Reference proteome</keyword>
<sequence length="473" mass="49550">MSNFTTALLGSFSRIFFAPAASSRGPGILPTSQSDSDAARTFRRAREARDARARPSSAVDTEGYWAWDAPRGGVVLRRRTAGSNGDLNVDLAQVQTTSVLVCQPPQTPSPVDIPADGTVHQEAVPTPNAFLDVACSALATPCNSNSAPVAHKVHRLPSPLAYGVFSADADAELDVSFDVSLVSDTSTSTSASDERDSASDYDDASFDVSLISDTSTSTSASDERDSASDTSFNLPSPPTITGRGLGLGLLGLYNADGAPFDGMGALSFGLRCDPADLDDTRLAYDEPARKHRRRGEDAERGLSRAFMEEAVRTWAADPAHLMADVIAEDVALGAPHELAYLVGVPEKHTRPELQSNNSASSGTSTIRLRTTARPRDLSAASTVSSALKDRRSQTHADAPRAKTPRAFSVGPSLRAPSVVPGPRPPSVVPGLRVPTVVPGLRAPSVASGLRPSSVPAGSSTASRASRPTPAWRA</sequence>